<dbReference type="SUPFAM" id="SSF53067">
    <property type="entry name" value="Actin-like ATPase domain"/>
    <property type="match status" value="1"/>
</dbReference>
<accession>A0ABS2LPY4</accession>
<proteinExistence type="inferred from homology"/>
<keyword evidence="3" id="KW-1185">Reference proteome</keyword>
<dbReference type="InterPro" id="IPR036388">
    <property type="entry name" value="WH-like_DNA-bd_sf"/>
</dbReference>
<protein>
    <submittedName>
        <fullName evidence="2">Glucokinase-like ROK family protein</fullName>
    </submittedName>
</protein>
<dbReference type="Proteomes" id="UP000764837">
    <property type="component" value="Unassembled WGS sequence"/>
</dbReference>
<evidence type="ECO:0000313" key="2">
    <source>
        <dbReference type="EMBL" id="MBM7490247.1"/>
    </source>
</evidence>
<dbReference type="EMBL" id="JAFBBP010000001">
    <property type="protein sequence ID" value="MBM7490247.1"/>
    <property type="molecule type" value="Genomic_DNA"/>
</dbReference>
<dbReference type="InterPro" id="IPR036390">
    <property type="entry name" value="WH_DNA-bd_sf"/>
</dbReference>
<dbReference type="RefSeq" id="WP_204941535.1">
    <property type="nucleotide sequence ID" value="NZ_JAFBBP010000001.1"/>
</dbReference>
<gene>
    <name evidence="2" type="ORF">JOD64_001469</name>
</gene>
<dbReference type="SUPFAM" id="SSF46785">
    <property type="entry name" value="Winged helix' DNA-binding domain"/>
    <property type="match status" value="1"/>
</dbReference>
<dbReference type="PANTHER" id="PTHR18964:SF173">
    <property type="entry name" value="GLUCOKINASE"/>
    <property type="match status" value="1"/>
</dbReference>
<dbReference type="InterPro" id="IPR043129">
    <property type="entry name" value="ATPase_NBD"/>
</dbReference>
<dbReference type="PROSITE" id="PS01125">
    <property type="entry name" value="ROK"/>
    <property type="match status" value="1"/>
</dbReference>
<evidence type="ECO:0000256" key="1">
    <source>
        <dbReference type="ARBA" id="ARBA00006479"/>
    </source>
</evidence>
<dbReference type="Gene3D" id="1.10.10.10">
    <property type="entry name" value="Winged helix-like DNA-binding domain superfamily/Winged helix DNA-binding domain"/>
    <property type="match status" value="1"/>
</dbReference>
<dbReference type="Gene3D" id="3.30.420.40">
    <property type="match status" value="2"/>
</dbReference>
<name>A0ABS2LPY4_9ACTN</name>
<reference evidence="2 3" key="1">
    <citation type="submission" date="2021-01" db="EMBL/GenBank/DDBJ databases">
        <title>Sequencing the genomes of 1000 actinobacteria strains.</title>
        <authorList>
            <person name="Klenk H.-P."/>
        </authorList>
    </citation>
    <scope>NUCLEOTIDE SEQUENCE [LARGE SCALE GENOMIC DNA]</scope>
    <source>
        <strain evidence="2 3">DSM 100204</strain>
    </source>
</reference>
<sequence>MRTVDPLHVRLLRLLRDEGAVSRAELGDRLQMPRPRMLAELDRLVALGYVAEAGLAASRGGRRSTLVELNPQLRFAAVDLGASSMDIEVVNGRLEPVAHYGEAADIRNGPKVTLQRVNELLHKARVDGAYERLDAVGIGVPGPVSFRDGVPVSPPIMPGWDRFPVRELLSREHGCPAVVDNDVNIMAIGERHGGVAHSVDDFLFVKIGTGIGCGIYLTGEVYRGTDGCAGDIGHIQVDSHGPMCSCGNVGCLEALFSGAALAKEATVAARSGLSPALAERMALRNVVTALDVAEGAVEGDVACIQLIRDGGRRVGGVLAGLVSFTNPSMIVIGGGLAQLGHILLAEIRSVVYRRSLPLATGNLPVVLSELGGRAGVTGAAVLASDVAFGEAA</sequence>
<organism evidence="2 3">
    <name type="scientific">Micromonospora luteifusca</name>
    <dbReference type="NCBI Taxonomy" id="709860"/>
    <lineage>
        <taxon>Bacteria</taxon>
        <taxon>Bacillati</taxon>
        <taxon>Actinomycetota</taxon>
        <taxon>Actinomycetes</taxon>
        <taxon>Micromonosporales</taxon>
        <taxon>Micromonosporaceae</taxon>
        <taxon>Micromonospora</taxon>
    </lineage>
</organism>
<dbReference type="Pfam" id="PF00480">
    <property type="entry name" value="ROK"/>
    <property type="match status" value="1"/>
</dbReference>
<evidence type="ECO:0000313" key="3">
    <source>
        <dbReference type="Proteomes" id="UP000764837"/>
    </source>
</evidence>
<dbReference type="InterPro" id="IPR049874">
    <property type="entry name" value="ROK_cs"/>
</dbReference>
<dbReference type="PANTHER" id="PTHR18964">
    <property type="entry name" value="ROK (REPRESSOR, ORF, KINASE) FAMILY"/>
    <property type="match status" value="1"/>
</dbReference>
<comment type="similarity">
    <text evidence="1">Belongs to the ROK (NagC/XylR) family.</text>
</comment>
<dbReference type="InterPro" id="IPR000600">
    <property type="entry name" value="ROK"/>
</dbReference>
<comment type="caution">
    <text evidence="2">The sequence shown here is derived from an EMBL/GenBank/DDBJ whole genome shotgun (WGS) entry which is preliminary data.</text>
</comment>